<dbReference type="GO" id="GO:0006355">
    <property type="term" value="P:regulation of DNA-templated transcription"/>
    <property type="evidence" value="ECO:0007669"/>
    <property type="project" value="InterPro"/>
</dbReference>
<dbReference type="Pfam" id="PF00320">
    <property type="entry name" value="GATA"/>
    <property type="match status" value="1"/>
</dbReference>
<keyword evidence="1" id="KW-0479">Metal-binding</keyword>
<evidence type="ECO:0000256" key="1">
    <source>
        <dbReference type="ARBA" id="ARBA00022723"/>
    </source>
</evidence>
<feature type="region of interest" description="Disordered" evidence="5">
    <location>
        <begin position="449"/>
        <end position="497"/>
    </location>
</feature>
<dbReference type="GO" id="GO:0008270">
    <property type="term" value="F:zinc ion binding"/>
    <property type="evidence" value="ECO:0007669"/>
    <property type="project" value="UniProtKB-KW"/>
</dbReference>
<feature type="compositionally biased region" description="Basic and acidic residues" evidence="5">
    <location>
        <begin position="1167"/>
        <end position="1179"/>
    </location>
</feature>
<dbReference type="GO" id="GO:0043565">
    <property type="term" value="F:sequence-specific DNA binding"/>
    <property type="evidence" value="ECO:0007669"/>
    <property type="project" value="InterPro"/>
</dbReference>
<feature type="region of interest" description="Disordered" evidence="5">
    <location>
        <begin position="817"/>
        <end position="860"/>
    </location>
</feature>
<feature type="region of interest" description="Disordered" evidence="5">
    <location>
        <begin position="965"/>
        <end position="992"/>
    </location>
</feature>
<keyword evidence="3" id="KW-0862">Zinc</keyword>
<evidence type="ECO:0000256" key="2">
    <source>
        <dbReference type="ARBA" id="ARBA00022771"/>
    </source>
</evidence>
<proteinExistence type="predicted"/>
<feature type="compositionally biased region" description="Basic and acidic residues" evidence="5">
    <location>
        <begin position="174"/>
        <end position="186"/>
    </location>
</feature>
<feature type="compositionally biased region" description="Polar residues" evidence="5">
    <location>
        <begin position="254"/>
        <end position="265"/>
    </location>
</feature>
<dbReference type="EMBL" id="JAABOA010001333">
    <property type="protein sequence ID" value="KAF9581764.1"/>
    <property type="molecule type" value="Genomic_DNA"/>
</dbReference>
<feature type="region of interest" description="Disordered" evidence="5">
    <location>
        <begin position="538"/>
        <end position="575"/>
    </location>
</feature>
<dbReference type="OrthoDB" id="2162994at2759"/>
<dbReference type="Gene3D" id="3.30.50.10">
    <property type="entry name" value="Erythroid Transcription Factor GATA-1, subunit A"/>
    <property type="match status" value="1"/>
</dbReference>
<organism evidence="7 8">
    <name type="scientific">Lunasporangiospora selenospora</name>
    <dbReference type="NCBI Taxonomy" id="979761"/>
    <lineage>
        <taxon>Eukaryota</taxon>
        <taxon>Fungi</taxon>
        <taxon>Fungi incertae sedis</taxon>
        <taxon>Mucoromycota</taxon>
        <taxon>Mortierellomycotina</taxon>
        <taxon>Mortierellomycetes</taxon>
        <taxon>Mortierellales</taxon>
        <taxon>Mortierellaceae</taxon>
        <taxon>Lunasporangiospora</taxon>
    </lineage>
</organism>
<name>A0A9P6FUP3_9FUNG</name>
<feature type="compositionally biased region" description="Basic residues" evidence="5">
    <location>
        <begin position="650"/>
        <end position="663"/>
    </location>
</feature>
<dbReference type="AlphaFoldDB" id="A0A9P6FUP3"/>
<dbReference type="PROSITE" id="PS50114">
    <property type="entry name" value="GATA_ZN_FINGER_2"/>
    <property type="match status" value="1"/>
</dbReference>
<feature type="region of interest" description="Disordered" evidence="5">
    <location>
        <begin position="650"/>
        <end position="795"/>
    </location>
</feature>
<feature type="compositionally biased region" description="Polar residues" evidence="5">
    <location>
        <begin position="149"/>
        <end position="172"/>
    </location>
</feature>
<feature type="compositionally biased region" description="Pro residues" evidence="5">
    <location>
        <begin position="550"/>
        <end position="566"/>
    </location>
</feature>
<evidence type="ECO:0000259" key="6">
    <source>
        <dbReference type="PROSITE" id="PS50114"/>
    </source>
</evidence>
<feature type="compositionally biased region" description="Basic and acidic residues" evidence="5">
    <location>
        <begin position="538"/>
        <end position="548"/>
    </location>
</feature>
<gene>
    <name evidence="7" type="ORF">BGW38_001103</name>
</gene>
<evidence type="ECO:0000313" key="7">
    <source>
        <dbReference type="EMBL" id="KAF9581764.1"/>
    </source>
</evidence>
<feature type="region of interest" description="Disordered" evidence="5">
    <location>
        <begin position="1076"/>
        <end position="1206"/>
    </location>
</feature>
<feature type="domain" description="GATA-type" evidence="6">
    <location>
        <begin position="490"/>
        <end position="526"/>
    </location>
</feature>
<feature type="region of interest" description="Disordered" evidence="5">
    <location>
        <begin position="229"/>
        <end position="286"/>
    </location>
</feature>
<feature type="compositionally biased region" description="Gly residues" evidence="5">
    <location>
        <begin position="966"/>
        <end position="988"/>
    </location>
</feature>
<protein>
    <recommendedName>
        <fullName evidence="6">GATA-type domain-containing protein</fullName>
    </recommendedName>
</protein>
<dbReference type="InterPro" id="IPR013088">
    <property type="entry name" value="Znf_NHR/GATA"/>
</dbReference>
<dbReference type="PANTHER" id="PTHR45658">
    <property type="entry name" value="GATA TRANSCRIPTION FACTOR"/>
    <property type="match status" value="1"/>
</dbReference>
<evidence type="ECO:0000256" key="4">
    <source>
        <dbReference type="PROSITE-ProRule" id="PRU00094"/>
    </source>
</evidence>
<keyword evidence="2 4" id="KW-0863">Zinc-finger</keyword>
<dbReference type="InterPro" id="IPR051140">
    <property type="entry name" value="GATA_TF"/>
</dbReference>
<comment type="caution">
    <text evidence="7">The sequence shown here is derived from an EMBL/GenBank/DDBJ whole genome shotgun (WGS) entry which is preliminary data.</text>
</comment>
<dbReference type="PANTHER" id="PTHR45658:SF102">
    <property type="entry name" value="GATA TRANSCRIPTION FACTOR 29"/>
    <property type="match status" value="1"/>
</dbReference>
<dbReference type="SUPFAM" id="SSF57716">
    <property type="entry name" value="Glucocorticoid receptor-like (DNA-binding domain)"/>
    <property type="match status" value="1"/>
</dbReference>
<feature type="compositionally biased region" description="Polar residues" evidence="5">
    <location>
        <begin position="821"/>
        <end position="832"/>
    </location>
</feature>
<sequence>MKPAARGPGGKKFASELTLAGVCTVCIGPHIFLDTKFYHVYNPPLPVPIGASAEELVAGTGLAITIGPMEIDGDNNADEDGDSQMTSVSTGSAIPAVVLGGSPAPERVIELIIARTNSIAAAVEKGEKVSTVDEAEIQPTAVTVLVSETEPSIDSNETSTAMDIDPVNNSSADIIDKETGDSKDCDDNAQIHVNDQNTESGSQPAIDGPVAMDVDVSEPIKVEAEASLTATELENNVNKEEHVGPVQDSKSNDTEQTTAAKSSVEPTELERPKVTHTRVSTPTPSAKAKALAARAQRPRHQIAFEFKENPGARWLFPFEASIEFAPENEVDPAKIYASFYLQTSSEGSKSGHAPTALSGLSVSVPGSFSGHGQATTMVIIQATVDLWRGLEHSTMESTAVYRIMMERMKHIPARAYVQYNLPTDFPDDQLEPLGLKKLPDNRVVSLYSLEASKRKPENEQAVTGPKGKRSKSGQDATKKSPQAADSSASSQTKKKCAYCGSTKTPMWRRGPDGPHTLCNACGVKWRNGKLEYTKARIHSSETAKEDSLPPRSPSPSPSPSPPPPAPIVATAPPSIALPPPMALTVHLPKPPPPPPILTTTAEAALRMHKEHLVTAQSMEEAYAAGIEESRVQTKLTSSRRAVSAAMKLHQLHQHQHHHHHHHHESTVTESGSKSKATHASKADGVEKTASARKRQSNKALAAVGPKMVPIHQIGENTKPSGKAGRKAHSVVKGTSGTPTTARAGETLTSGTTSTASTIDPVVNPTTTSSEASASTETAAPTKQSATGTRTSRSKAIVTVTGSGTVAVSTTTSLTGTATATEVGSQNSEANVQTSTASGSTPSPPVSSTATPSTAAGSGKSSIPLTAAAKLSLLKAYANAGAQRYQLSQAAASAMTSMTMQQLADEGLLSLYATKNLYTNNTATFPLHFPTISIAFGPNNAFFAYPNCAVVLYENRFQIKLVHHGSGASGSGGGSGGGSGSGGSGGNSRGGERTDIDVWKEAIEGTEFQVIDVGDGESMIVLKAVLKQYLTRFDKELLNPERNESLIVFRFRERLDGGGPPVKPLLEQWLTTEIPVGTTTSASSSPSTVSVGPSVKAGLPMGTMGLGLGPSASTTPSTSAPASSTSASSSPSTTPSAVTSQSVASTRINTNANTTEPTGDGGASAGSPEKRVEPESEKSKGMTTDASPASTSSSTSTPSESNSPTSS</sequence>
<dbReference type="SMART" id="SM00401">
    <property type="entry name" value="ZnF_GATA"/>
    <property type="match status" value="1"/>
</dbReference>
<feature type="compositionally biased region" description="Low complexity" evidence="5">
    <location>
        <begin position="1076"/>
        <end position="1145"/>
    </location>
</feature>
<dbReference type="Proteomes" id="UP000780801">
    <property type="component" value="Unassembled WGS sequence"/>
</dbReference>
<dbReference type="GO" id="GO:0030154">
    <property type="term" value="P:cell differentiation"/>
    <property type="evidence" value="ECO:0007669"/>
    <property type="project" value="TreeGrafter"/>
</dbReference>
<dbReference type="GO" id="GO:0005634">
    <property type="term" value="C:nucleus"/>
    <property type="evidence" value="ECO:0007669"/>
    <property type="project" value="TreeGrafter"/>
</dbReference>
<reference evidence="7" key="1">
    <citation type="journal article" date="2020" name="Fungal Divers.">
        <title>Resolving the Mortierellaceae phylogeny through synthesis of multi-gene phylogenetics and phylogenomics.</title>
        <authorList>
            <person name="Vandepol N."/>
            <person name="Liber J."/>
            <person name="Desiro A."/>
            <person name="Na H."/>
            <person name="Kennedy M."/>
            <person name="Barry K."/>
            <person name="Grigoriev I.V."/>
            <person name="Miller A.N."/>
            <person name="O'Donnell K."/>
            <person name="Stajich J.E."/>
            <person name="Bonito G."/>
        </authorList>
    </citation>
    <scope>NUCLEOTIDE SEQUENCE</scope>
    <source>
        <strain evidence="7">KOD1015</strain>
    </source>
</reference>
<feature type="region of interest" description="Disordered" evidence="5">
    <location>
        <begin position="148"/>
        <end position="189"/>
    </location>
</feature>
<feature type="compositionally biased region" description="Low complexity" evidence="5">
    <location>
        <begin position="764"/>
        <end position="781"/>
    </location>
</feature>
<feature type="compositionally biased region" description="Low complexity" evidence="5">
    <location>
        <begin position="746"/>
        <end position="757"/>
    </location>
</feature>
<feature type="compositionally biased region" description="Low complexity" evidence="5">
    <location>
        <begin position="833"/>
        <end position="860"/>
    </location>
</feature>
<accession>A0A9P6FUP3</accession>
<dbReference type="InterPro" id="IPR000679">
    <property type="entry name" value="Znf_GATA"/>
</dbReference>
<keyword evidence="8" id="KW-1185">Reference proteome</keyword>
<evidence type="ECO:0000256" key="5">
    <source>
        <dbReference type="SAM" id="MobiDB-lite"/>
    </source>
</evidence>
<evidence type="ECO:0000313" key="8">
    <source>
        <dbReference type="Proteomes" id="UP000780801"/>
    </source>
</evidence>
<evidence type="ECO:0000256" key="3">
    <source>
        <dbReference type="ARBA" id="ARBA00022833"/>
    </source>
</evidence>
<feature type="compositionally biased region" description="Low complexity" evidence="5">
    <location>
        <begin position="1182"/>
        <end position="1206"/>
    </location>
</feature>
<feature type="compositionally biased region" description="Polar residues" evidence="5">
    <location>
        <begin position="1146"/>
        <end position="1156"/>
    </location>
</feature>
<feature type="compositionally biased region" description="Low complexity" evidence="5">
    <location>
        <begin position="479"/>
        <end position="491"/>
    </location>
</feature>
<dbReference type="CDD" id="cd00202">
    <property type="entry name" value="ZnF_GATA"/>
    <property type="match status" value="1"/>
</dbReference>